<feature type="compositionally biased region" description="Polar residues" evidence="4">
    <location>
        <begin position="337"/>
        <end position="377"/>
    </location>
</feature>
<keyword evidence="6" id="KW-1185">Reference proteome</keyword>
<organism evidence="5 6">
    <name type="scientific">Armadillidium nasatum</name>
    <dbReference type="NCBI Taxonomy" id="96803"/>
    <lineage>
        <taxon>Eukaryota</taxon>
        <taxon>Metazoa</taxon>
        <taxon>Ecdysozoa</taxon>
        <taxon>Arthropoda</taxon>
        <taxon>Crustacea</taxon>
        <taxon>Multicrustacea</taxon>
        <taxon>Malacostraca</taxon>
        <taxon>Eumalacostraca</taxon>
        <taxon>Peracarida</taxon>
        <taxon>Isopoda</taxon>
        <taxon>Oniscidea</taxon>
        <taxon>Crinocheta</taxon>
        <taxon>Armadillidiidae</taxon>
        <taxon>Armadillidium</taxon>
    </lineage>
</organism>
<feature type="compositionally biased region" description="Basic and acidic residues" evidence="4">
    <location>
        <begin position="378"/>
        <end position="388"/>
    </location>
</feature>
<proteinExistence type="predicted"/>
<name>A0A5N5T390_9CRUS</name>
<keyword evidence="3" id="KW-0675">Receptor</keyword>
<dbReference type="Gene3D" id="1.10.565.10">
    <property type="entry name" value="Retinoid X Receptor"/>
    <property type="match status" value="1"/>
</dbReference>
<dbReference type="AlphaFoldDB" id="A0A5N5T390"/>
<accession>A0A5N5T390</accession>
<dbReference type="OrthoDB" id="10449155at2759"/>
<evidence type="ECO:0000256" key="4">
    <source>
        <dbReference type="SAM" id="MobiDB-lite"/>
    </source>
</evidence>
<feature type="compositionally biased region" description="Polar residues" evidence="4">
    <location>
        <begin position="463"/>
        <end position="478"/>
    </location>
</feature>
<dbReference type="Proteomes" id="UP000326759">
    <property type="component" value="Unassembled WGS sequence"/>
</dbReference>
<feature type="compositionally biased region" description="Polar residues" evidence="4">
    <location>
        <begin position="415"/>
        <end position="429"/>
    </location>
</feature>
<protein>
    <submittedName>
        <fullName evidence="5">Uncharacterized protein</fullName>
    </submittedName>
</protein>
<evidence type="ECO:0000256" key="3">
    <source>
        <dbReference type="ARBA" id="ARBA00023170"/>
    </source>
</evidence>
<feature type="region of interest" description="Disordered" evidence="4">
    <location>
        <begin position="291"/>
        <end position="501"/>
    </location>
</feature>
<reference evidence="5 6" key="1">
    <citation type="journal article" date="2019" name="PLoS Biol.">
        <title>Sex chromosomes control vertical transmission of feminizing Wolbachia symbionts in an isopod.</title>
        <authorList>
            <person name="Becking T."/>
            <person name="Chebbi M.A."/>
            <person name="Giraud I."/>
            <person name="Moumen B."/>
            <person name="Laverre T."/>
            <person name="Caubet Y."/>
            <person name="Peccoud J."/>
            <person name="Gilbert C."/>
            <person name="Cordaux R."/>
        </authorList>
    </citation>
    <scope>NUCLEOTIDE SEQUENCE [LARGE SCALE GENOMIC DNA]</scope>
    <source>
        <strain evidence="5">ANa2</strain>
        <tissue evidence="5">Whole body excluding digestive tract and cuticle</tissue>
    </source>
</reference>
<dbReference type="EMBL" id="SEYY01018405">
    <property type="protein sequence ID" value="KAB7499390.1"/>
    <property type="molecule type" value="Genomic_DNA"/>
</dbReference>
<feature type="compositionally biased region" description="Polar residues" evidence="4">
    <location>
        <begin position="446"/>
        <end position="456"/>
    </location>
</feature>
<feature type="compositionally biased region" description="Low complexity" evidence="4">
    <location>
        <begin position="491"/>
        <end position="501"/>
    </location>
</feature>
<dbReference type="InterPro" id="IPR035500">
    <property type="entry name" value="NHR-like_dom_sf"/>
</dbReference>
<evidence type="ECO:0000256" key="2">
    <source>
        <dbReference type="ARBA" id="ARBA00023163"/>
    </source>
</evidence>
<gene>
    <name evidence="5" type="ORF">Anas_00718</name>
</gene>
<keyword evidence="2" id="KW-0804">Transcription</keyword>
<evidence type="ECO:0000313" key="6">
    <source>
        <dbReference type="Proteomes" id="UP000326759"/>
    </source>
</evidence>
<evidence type="ECO:0000256" key="1">
    <source>
        <dbReference type="ARBA" id="ARBA00023015"/>
    </source>
</evidence>
<comment type="caution">
    <text evidence="5">The sequence shown here is derived from an EMBL/GenBank/DDBJ whole genome shotgun (WGS) entry which is preliminary data.</text>
</comment>
<sequence>MAIQNTLFYTQSSKGRFGHIFPLYFQLWRIRFSEINQYSSINITFAIKTRDMSPKVGSEPTWSTAVQHERAPRSIQKRPLFGTDLASVGTLAGSLLGSGVPSPLPALPPYYPGFFSPSAFKPGSLSHFLPPAPPLPPLTLTLSHNSAFRPSSTAAIIPGVSKSQSSSSIGIPHSPNVSLSTSSLAFLSSSANTASFISSLSPSITSTTSVNCTPTSASFLQPYSNAFVGAGIGLLYTEQQRLHSQNKIPVSSHKADITTPIRSKCSSHSGFAPPFTAENLAKPLRPFSEYSLSGECRPSPSSEHYQPPLKKRKNSGGEEEVTSSGNLCSSPDPKTPTKVNPSSSTPNISVSQDCPPAVSTTGPPNNVDKSGNSSSGETDLKREHKSAGERSVNNKRKREEDSSNNNYIAKLIPQDDQSSSVDSTPSETKSLPPYSPSPPHSPGSSITFETRTSVKPSSDVEGNHTTPSPKNVHSSASVANLEEDNISPSTEVDPVVESSSKKVSNVFSSSEKPSVFSSSNEGGPCEVIHESAARLLFLGVKWARSIPAFMQANIPQHTSCI</sequence>
<evidence type="ECO:0000313" key="5">
    <source>
        <dbReference type="EMBL" id="KAB7499390.1"/>
    </source>
</evidence>
<dbReference type="SUPFAM" id="SSF48508">
    <property type="entry name" value="Nuclear receptor ligand-binding domain"/>
    <property type="match status" value="1"/>
</dbReference>
<keyword evidence="1" id="KW-0805">Transcription regulation</keyword>